<dbReference type="InterPro" id="IPR011545">
    <property type="entry name" value="DEAD/DEAH_box_helicase_dom"/>
</dbReference>
<feature type="region of interest" description="Disordered" evidence="1">
    <location>
        <begin position="1"/>
        <end position="32"/>
    </location>
</feature>
<dbReference type="AlphaFoldDB" id="A0A6L2ZKR6"/>
<gene>
    <name evidence="3" type="ORF">MMARV_C015P2</name>
</gene>
<dbReference type="PROSITE" id="PS51192">
    <property type="entry name" value="HELICASE_ATP_BIND_1"/>
    <property type="match status" value="1"/>
</dbReference>
<accession>A0A6L2ZKR6</accession>
<evidence type="ECO:0000259" key="2">
    <source>
        <dbReference type="PROSITE" id="PS51192"/>
    </source>
</evidence>
<dbReference type="SUPFAM" id="SSF52540">
    <property type="entry name" value="P-loop containing nucleoside triphosphate hydrolases"/>
    <property type="match status" value="1"/>
</dbReference>
<dbReference type="SMART" id="SM00487">
    <property type="entry name" value="DEXDc"/>
    <property type="match status" value="1"/>
</dbReference>
<dbReference type="GO" id="GO:0003676">
    <property type="term" value="F:nucleic acid binding"/>
    <property type="evidence" value="ECO:0007669"/>
    <property type="project" value="InterPro"/>
</dbReference>
<dbReference type="InterPro" id="IPR014001">
    <property type="entry name" value="Helicase_ATP-bd"/>
</dbReference>
<feature type="domain" description="Helicase ATP-binding" evidence="2">
    <location>
        <begin position="104"/>
        <end position="273"/>
    </location>
</feature>
<dbReference type="Gene3D" id="3.40.50.300">
    <property type="entry name" value="P-loop containing nucleotide triphosphate hydrolases"/>
    <property type="match status" value="1"/>
</dbReference>
<name>A0A6L2ZKR6_9ZZZZ</name>
<dbReference type="Pfam" id="PF00270">
    <property type="entry name" value="DEAD"/>
    <property type="match status" value="1"/>
</dbReference>
<protein>
    <submittedName>
        <fullName evidence="3">Movement protein</fullName>
    </submittedName>
</protein>
<dbReference type="EMBL" id="BLWB01000015">
    <property type="protein sequence ID" value="GFM95133.1"/>
    <property type="molecule type" value="Genomic_RNA"/>
</dbReference>
<organism evidence="3">
    <name type="scientific">viral metagenome</name>
    <dbReference type="NCBI Taxonomy" id="1070528"/>
    <lineage>
        <taxon>unclassified sequences</taxon>
        <taxon>metagenomes</taxon>
        <taxon>organismal metagenomes</taxon>
    </lineage>
</organism>
<evidence type="ECO:0000256" key="1">
    <source>
        <dbReference type="SAM" id="MobiDB-lite"/>
    </source>
</evidence>
<evidence type="ECO:0000313" key="3">
    <source>
        <dbReference type="EMBL" id="GFM95133.1"/>
    </source>
</evidence>
<proteinExistence type="predicted"/>
<dbReference type="InterPro" id="IPR027417">
    <property type="entry name" value="P-loop_NTPase"/>
</dbReference>
<comment type="caution">
    <text evidence="3">The sequence shown here is derived from an EMBL/GenBank/DDBJ whole genome shotgun (WGS) entry which is preliminary data.</text>
</comment>
<reference evidence="3" key="1">
    <citation type="submission" date="2020-05" db="EMBL/GenBank/DDBJ databases">
        <title>Diverged and active partitiviruses in Lichen.</title>
        <authorList>
            <person name="Urayama S."/>
            <person name="Doi N."/>
            <person name="Kondo F."/>
            <person name="Chiba Y."/>
            <person name="Takaki Y."/>
            <person name="Hirai M."/>
            <person name="Minegishi Y."/>
            <person name="Hagiwara D."/>
            <person name="Nunoura T."/>
        </authorList>
    </citation>
    <scope>NUCLEOTIDE SEQUENCE</scope>
</reference>
<sequence>MELCPNGMPSNKNIPLHTTPKHTSTSDSENKAVTAKRITRYEMANLRCFFTETERTRLFYPGRYVRRLEQTLKDRALGPMRCEPNTVLSKAKVTRGDYANVFTLIAQGDSRLYSITGPTGCGKSTFALLELLLGSTALIICPSPANLANQLVEFTQRMPDMARRLGLQILLPTVVSCDFDTFADPDAQLTLCTAAQFNSFVAKNHCYPPPDYLILDEYHLNSPEVIRARMTLRYCMPQRDSVLNKQKVVFVSATPPDEEPPPVRTDGLTVQRVNIPEPLSLPTPDIYRLSKHPPYSNQVMLVVADSCAAAHELTSRLNTLGEPAFSLCKCPTPEVVAQNLSRNVRKFTFVATPDTEAGITVPCSIMVNPGLAARVEFTQGVLCPDVFPLGPRQSNQRLGRAGRLGHTIVYTSEEQTGKSDTASLVELATGYLVVLALTGGHPKGHEPDLAAQRFKRLNSVNRRGALAAVTAPSPMLALYRADNSGKPYVEFGGRAQGFVENNAQDFKLFKWPAGSAYAPFLDLCSEHDLNEGNGPRLQKAIADSIVARNPHVMENVNLESAVAAAQGRPELYSRAIWGALQQLHGSPGTVTHDGPEPENWADHANCAYDYMLTPVGSKAWRVLEDLGGRFRAHATLLGESHSGSNKYELVRTFTFEHQKVVYNPKPLLGKDNLVDPAKLEAMFLPYLTPVMATTALLERPEHSVDLLSFAHVKDRSMNSWFKSVV</sequence>
<dbReference type="GO" id="GO:0005524">
    <property type="term" value="F:ATP binding"/>
    <property type="evidence" value="ECO:0007669"/>
    <property type="project" value="InterPro"/>
</dbReference>